<organism evidence="7 8">
    <name type="scientific">Buttiauxella izardii</name>
    <dbReference type="NCBI Taxonomy" id="82991"/>
    <lineage>
        <taxon>Bacteria</taxon>
        <taxon>Pseudomonadati</taxon>
        <taxon>Pseudomonadota</taxon>
        <taxon>Gammaproteobacteria</taxon>
        <taxon>Enterobacterales</taxon>
        <taxon>Enterobacteriaceae</taxon>
        <taxon>Buttiauxella</taxon>
    </lineage>
</organism>
<dbReference type="InterPro" id="IPR012556">
    <property type="entry name" value="Entericidin"/>
</dbReference>
<evidence type="ECO:0000256" key="1">
    <source>
        <dbReference type="ARBA" id="ARBA00010296"/>
    </source>
</evidence>
<evidence type="ECO:0000256" key="5">
    <source>
        <dbReference type="ARBA" id="ARBA00023139"/>
    </source>
</evidence>
<dbReference type="EMBL" id="QZWH01000062">
    <property type="protein sequence ID" value="RJT18031.1"/>
    <property type="molecule type" value="Genomic_DNA"/>
</dbReference>
<comment type="caution">
    <text evidence="7">The sequence shown here is derived from an EMBL/GenBank/DDBJ whole genome shotgun (WGS) entry which is preliminary data.</text>
</comment>
<keyword evidence="4" id="KW-0472">Membrane</keyword>
<gene>
    <name evidence="7" type="ORF">D6029_21105</name>
</gene>
<evidence type="ECO:0000256" key="2">
    <source>
        <dbReference type="ARBA" id="ARBA00022475"/>
    </source>
</evidence>
<accession>A0A3A5JJK8</accession>
<dbReference type="RefSeq" id="WP_120066639.1">
    <property type="nucleotide sequence ID" value="NZ_QZWH01000062.1"/>
</dbReference>
<dbReference type="Pfam" id="PF08085">
    <property type="entry name" value="Entericidin"/>
    <property type="match status" value="1"/>
</dbReference>
<keyword evidence="5" id="KW-0564">Palmitate</keyword>
<evidence type="ECO:0000313" key="8">
    <source>
        <dbReference type="Proteomes" id="UP000276295"/>
    </source>
</evidence>
<sequence>MNRLIKHLLFITLLTTILSGCNTTRGFGEDLKHLGGSIERAANK</sequence>
<protein>
    <submittedName>
        <fullName evidence="7">Entericidin, EcnA/B family</fullName>
    </submittedName>
</protein>
<dbReference type="GO" id="GO:0009636">
    <property type="term" value="P:response to toxic substance"/>
    <property type="evidence" value="ECO:0007669"/>
    <property type="project" value="InterPro"/>
</dbReference>
<name>A0A3A5JJK8_9ENTR</name>
<keyword evidence="6" id="KW-0449">Lipoprotein</keyword>
<evidence type="ECO:0000256" key="4">
    <source>
        <dbReference type="ARBA" id="ARBA00023136"/>
    </source>
</evidence>
<dbReference type="GO" id="GO:0016020">
    <property type="term" value="C:membrane"/>
    <property type="evidence" value="ECO:0007669"/>
    <property type="project" value="InterPro"/>
</dbReference>
<proteinExistence type="inferred from homology"/>
<comment type="similarity">
    <text evidence="1">Belongs to the EcnA/EcnB lipoprotein family.</text>
</comment>
<reference evidence="7 8" key="1">
    <citation type="submission" date="2018-09" db="EMBL/GenBank/DDBJ databases">
        <title>Draft genome sequence of Buttiauxella izardii CCUG 35510T.</title>
        <authorList>
            <person name="Salva-Serra F."/>
            <person name="Marathe N."/>
            <person name="Moore E."/>
            <person name="Stadler-Svensson L."/>
            <person name="Engstrom-Jakobsson H."/>
        </authorList>
    </citation>
    <scope>NUCLEOTIDE SEQUENCE [LARGE SCALE GENOMIC DNA]</scope>
    <source>
        <strain evidence="7 8">CCUG 35510</strain>
    </source>
</reference>
<keyword evidence="8" id="KW-1185">Reference proteome</keyword>
<evidence type="ECO:0000256" key="3">
    <source>
        <dbReference type="ARBA" id="ARBA00022729"/>
    </source>
</evidence>
<keyword evidence="2" id="KW-1003">Cell membrane</keyword>
<keyword evidence="3" id="KW-0732">Signal</keyword>
<evidence type="ECO:0000256" key="6">
    <source>
        <dbReference type="ARBA" id="ARBA00023288"/>
    </source>
</evidence>
<dbReference type="Proteomes" id="UP000276295">
    <property type="component" value="Unassembled WGS sequence"/>
</dbReference>
<dbReference type="PROSITE" id="PS51257">
    <property type="entry name" value="PROKAR_LIPOPROTEIN"/>
    <property type="match status" value="1"/>
</dbReference>
<dbReference type="AlphaFoldDB" id="A0A3A5JJK8"/>
<evidence type="ECO:0000313" key="7">
    <source>
        <dbReference type="EMBL" id="RJT18031.1"/>
    </source>
</evidence>